<dbReference type="GO" id="GO:0005634">
    <property type="term" value="C:nucleus"/>
    <property type="evidence" value="ECO:0007669"/>
    <property type="project" value="UniProtKB-SubCell"/>
</dbReference>
<evidence type="ECO:0000256" key="9">
    <source>
        <dbReference type="PROSITE-ProRule" id="PRU00042"/>
    </source>
</evidence>
<keyword evidence="7" id="KW-0804">Transcription</keyword>
<dbReference type="Pfam" id="PF00096">
    <property type="entry name" value="zf-C2H2"/>
    <property type="match status" value="2"/>
</dbReference>
<dbReference type="Pfam" id="PF13894">
    <property type="entry name" value="zf-C2H2_4"/>
    <property type="match status" value="1"/>
</dbReference>
<comment type="subcellular location">
    <subcellularLocation>
        <location evidence="1">Nucleus</location>
    </subcellularLocation>
</comment>
<feature type="compositionally biased region" description="Acidic residues" evidence="10">
    <location>
        <begin position="1"/>
        <end position="26"/>
    </location>
</feature>
<dbReference type="InterPro" id="IPR013087">
    <property type="entry name" value="Znf_C2H2_type"/>
</dbReference>
<organism evidence="12 13">
    <name type="scientific">Armadillidium nasatum</name>
    <dbReference type="NCBI Taxonomy" id="96803"/>
    <lineage>
        <taxon>Eukaryota</taxon>
        <taxon>Metazoa</taxon>
        <taxon>Ecdysozoa</taxon>
        <taxon>Arthropoda</taxon>
        <taxon>Crustacea</taxon>
        <taxon>Multicrustacea</taxon>
        <taxon>Malacostraca</taxon>
        <taxon>Eumalacostraca</taxon>
        <taxon>Peracarida</taxon>
        <taxon>Isopoda</taxon>
        <taxon>Oniscidea</taxon>
        <taxon>Crinocheta</taxon>
        <taxon>Armadillidiidae</taxon>
        <taxon>Armadillidium</taxon>
    </lineage>
</organism>
<dbReference type="PROSITE" id="PS00028">
    <property type="entry name" value="ZINC_FINGER_C2H2_1"/>
    <property type="match status" value="7"/>
</dbReference>
<name>A0A5N5SMK8_9CRUS</name>
<dbReference type="SMART" id="SM00355">
    <property type="entry name" value="ZnF_C2H2"/>
    <property type="match status" value="15"/>
</dbReference>
<dbReference type="OrthoDB" id="6344893at2759"/>
<keyword evidence="3" id="KW-0677">Repeat</keyword>
<dbReference type="AlphaFoldDB" id="A0A5N5SMK8"/>
<feature type="domain" description="C2H2-type" evidence="11">
    <location>
        <begin position="48"/>
        <end position="75"/>
    </location>
</feature>
<evidence type="ECO:0000256" key="4">
    <source>
        <dbReference type="ARBA" id="ARBA00022771"/>
    </source>
</evidence>
<feature type="region of interest" description="Disordered" evidence="10">
    <location>
        <begin position="1"/>
        <end position="28"/>
    </location>
</feature>
<feature type="domain" description="C2H2-type" evidence="11">
    <location>
        <begin position="76"/>
        <end position="103"/>
    </location>
</feature>
<dbReference type="EMBL" id="SEYY01022768">
    <property type="protein sequence ID" value="KAB7495315.1"/>
    <property type="molecule type" value="Genomic_DNA"/>
</dbReference>
<evidence type="ECO:0000256" key="6">
    <source>
        <dbReference type="ARBA" id="ARBA00023015"/>
    </source>
</evidence>
<accession>A0A5N5SMK8</accession>
<evidence type="ECO:0000256" key="2">
    <source>
        <dbReference type="ARBA" id="ARBA00022723"/>
    </source>
</evidence>
<dbReference type="PANTHER" id="PTHR47772">
    <property type="entry name" value="ZINC FINGER PROTEIN 200"/>
    <property type="match status" value="1"/>
</dbReference>
<dbReference type="Proteomes" id="UP000326759">
    <property type="component" value="Unassembled WGS sequence"/>
</dbReference>
<proteinExistence type="predicted"/>
<keyword evidence="4 9" id="KW-0863">Zinc-finger</keyword>
<keyword evidence="6" id="KW-0805">Transcription regulation</keyword>
<evidence type="ECO:0000256" key="5">
    <source>
        <dbReference type="ARBA" id="ARBA00022833"/>
    </source>
</evidence>
<sequence>MGQLEENEELLDDDNNDNNDDDDDDLQSLNPIKKELLNTKLRGSGGSKPCPICGMILSSTYNLTLHLRRHNNEKPFKCDKCPAAFTLRYELSSHAAVHSKLRPFICKFCGKGFKNVGSLRTHFRIHGFKDHKCKYCALRFKSKEERFEHESSAHNNDIVKYKCKYCYKSYADEDGLEYHEIHYHSKSKIKEPVARKERKYNGEDFKYYSCSKCPDRFKYKKDQIYHYQQYHEEEFSKLFEKCKICGKLLTQKYMSSHMEAHEGILPHKCEDCDYQTNRKNDLKNHQLTHTRNYRFKCSYCNKSYRTNSHVRQCERRHEGPKDIKCLKCEMMFYTYSELKTHINRKHKFHKCPLCTFETTLKSKYYHHQKKHKKEPLVGKKKFKCSKCDEEFPLYFNLRKHYRTHGDDYLLKRSKQNICSYCNYKGSSGSDILAHCISQHPDKVYHCTLCDYSTLNSNLFKNHGRIHSNICKEDFSLITDNDLSDIFDCNTNSLVLECFICGFLSYGQGTMKTHIQTHSSELQNFSWYCADFEEQLCFSFVKSSKKWNKPIKKSFIII</sequence>
<comment type="caution">
    <text evidence="12">The sequence shown here is derived from an EMBL/GenBank/DDBJ whole genome shotgun (WGS) entry which is preliminary data.</text>
</comment>
<evidence type="ECO:0000313" key="12">
    <source>
        <dbReference type="EMBL" id="KAB7495315.1"/>
    </source>
</evidence>
<feature type="domain" description="C2H2-type" evidence="11">
    <location>
        <begin position="161"/>
        <end position="189"/>
    </location>
</feature>
<protein>
    <submittedName>
        <fullName evidence="12">Zinc finger protein 26</fullName>
    </submittedName>
</protein>
<dbReference type="InterPro" id="IPR050636">
    <property type="entry name" value="C2H2-ZF_domain-containing"/>
</dbReference>
<dbReference type="PROSITE" id="PS50157">
    <property type="entry name" value="ZINC_FINGER_C2H2_2"/>
    <property type="match status" value="8"/>
</dbReference>
<evidence type="ECO:0000259" key="11">
    <source>
        <dbReference type="PROSITE" id="PS50157"/>
    </source>
</evidence>
<evidence type="ECO:0000313" key="13">
    <source>
        <dbReference type="Proteomes" id="UP000326759"/>
    </source>
</evidence>
<evidence type="ECO:0000256" key="8">
    <source>
        <dbReference type="ARBA" id="ARBA00023242"/>
    </source>
</evidence>
<dbReference type="PANTHER" id="PTHR47772:SF13">
    <property type="entry name" value="GASTRULA ZINC FINGER PROTEIN XLCGF49.1-LIKE-RELATED"/>
    <property type="match status" value="1"/>
</dbReference>
<dbReference type="InterPro" id="IPR036236">
    <property type="entry name" value="Znf_C2H2_sf"/>
</dbReference>
<keyword evidence="8" id="KW-0539">Nucleus</keyword>
<feature type="domain" description="C2H2-type" evidence="11">
    <location>
        <begin position="267"/>
        <end position="294"/>
    </location>
</feature>
<keyword evidence="2" id="KW-0479">Metal-binding</keyword>
<feature type="domain" description="C2H2-type" evidence="11">
    <location>
        <begin position="208"/>
        <end position="236"/>
    </location>
</feature>
<evidence type="ECO:0000256" key="7">
    <source>
        <dbReference type="ARBA" id="ARBA00023163"/>
    </source>
</evidence>
<dbReference type="SUPFAM" id="SSF57667">
    <property type="entry name" value="beta-beta-alpha zinc fingers"/>
    <property type="match status" value="6"/>
</dbReference>
<dbReference type="FunFam" id="3.30.160.60:FF:000110">
    <property type="entry name" value="Zinc finger protein-like"/>
    <property type="match status" value="1"/>
</dbReference>
<feature type="domain" description="C2H2-type" evidence="11">
    <location>
        <begin position="295"/>
        <end position="322"/>
    </location>
</feature>
<evidence type="ECO:0000256" key="10">
    <source>
        <dbReference type="SAM" id="MobiDB-lite"/>
    </source>
</evidence>
<feature type="domain" description="C2H2-type" evidence="11">
    <location>
        <begin position="382"/>
        <end position="409"/>
    </location>
</feature>
<gene>
    <name evidence="12" type="ORF">Anas_11328</name>
</gene>
<keyword evidence="13" id="KW-1185">Reference proteome</keyword>
<dbReference type="GO" id="GO:0008270">
    <property type="term" value="F:zinc ion binding"/>
    <property type="evidence" value="ECO:0007669"/>
    <property type="project" value="UniProtKB-KW"/>
</dbReference>
<evidence type="ECO:0000256" key="1">
    <source>
        <dbReference type="ARBA" id="ARBA00004123"/>
    </source>
</evidence>
<reference evidence="12 13" key="1">
    <citation type="journal article" date="2019" name="PLoS Biol.">
        <title>Sex chromosomes control vertical transmission of feminizing Wolbachia symbionts in an isopod.</title>
        <authorList>
            <person name="Becking T."/>
            <person name="Chebbi M.A."/>
            <person name="Giraud I."/>
            <person name="Moumen B."/>
            <person name="Laverre T."/>
            <person name="Caubet Y."/>
            <person name="Peccoud J."/>
            <person name="Gilbert C."/>
            <person name="Cordaux R."/>
        </authorList>
    </citation>
    <scope>NUCLEOTIDE SEQUENCE [LARGE SCALE GENOMIC DNA]</scope>
    <source>
        <strain evidence="12">ANa2</strain>
        <tissue evidence="12">Whole body excluding digestive tract and cuticle</tissue>
    </source>
</reference>
<dbReference type="FunFam" id="3.30.160.60:FF:000446">
    <property type="entry name" value="Zinc finger protein"/>
    <property type="match status" value="1"/>
</dbReference>
<keyword evidence="5" id="KW-0862">Zinc</keyword>
<feature type="domain" description="C2H2-type" evidence="11">
    <location>
        <begin position="104"/>
        <end position="126"/>
    </location>
</feature>
<dbReference type="Gene3D" id="3.30.160.60">
    <property type="entry name" value="Classic Zinc Finger"/>
    <property type="match status" value="9"/>
</dbReference>
<evidence type="ECO:0000256" key="3">
    <source>
        <dbReference type="ARBA" id="ARBA00022737"/>
    </source>
</evidence>